<dbReference type="AlphaFoldDB" id="A0A5C7EHG8"/>
<proteinExistence type="predicted"/>
<dbReference type="InterPro" id="IPR050093">
    <property type="entry name" value="ABC_SmlMolc_Importer"/>
</dbReference>
<dbReference type="SMART" id="SM00382">
    <property type="entry name" value="AAA"/>
    <property type="match status" value="1"/>
</dbReference>
<dbReference type="PROSITE" id="PS50893">
    <property type="entry name" value="ABC_TRANSPORTER_2"/>
    <property type="match status" value="1"/>
</dbReference>
<evidence type="ECO:0000259" key="4">
    <source>
        <dbReference type="PROSITE" id="PS50893"/>
    </source>
</evidence>
<dbReference type="InterPro" id="IPR017871">
    <property type="entry name" value="ABC_transporter-like_CS"/>
</dbReference>
<evidence type="ECO:0000256" key="3">
    <source>
        <dbReference type="ARBA" id="ARBA00022840"/>
    </source>
</evidence>
<dbReference type="Proteomes" id="UP000321201">
    <property type="component" value="Unassembled WGS sequence"/>
</dbReference>
<dbReference type="InterPro" id="IPR008995">
    <property type="entry name" value="Mo/tungstate-bd_C_term_dom"/>
</dbReference>
<evidence type="ECO:0000256" key="1">
    <source>
        <dbReference type="ARBA" id="ARBA00022448"/>
    </source>
</evidence>
<dbReference type="SUPFAM" id="SSF50331">
    <property type="entry name" value="MOP-like"/>
    <property type="match status" value="1"/>
</dbReference>
<keyword evidence="6" id="KW-1185">Reference proteome</keyword>
<reference evidence="5 6" key="1">
    <citation type="submission" date="2019-08" db="EMBL/GenBank/DDBJ databases">
        <title>Pelomicrobium methylotrophicum gen. nov., sp. nov. a moderately thermophilic, facultatively anaerobic, lithoautotrophic and methylotrophic bacterium isolated from a terrestrial mud volcano.</title>
        <authorList>
            <person name="Slobodkina G.B."/>
            <person name="Merkel A.Y."/>
            <person name="Slobodkin A.I."/>
        </authorList>
    </citation>
    <scope>NUCLEOTIDE SEQUENCE [LARGE SCALE GENOMIC DNA]</scope>
    <source>
        <strain evidence="5 6">SM250</strain>
    </source>
</reference>
<dbReference type="EMBL" id="VPFL01000022">
    <property type="protein sequence ID" value="TXF10749.1"/>
    <property type="molecule type" value="Genomic_DNA"/>
</dbReference>
<dbReference type="GO" id="GO:0022857">
    <property type="term" value="F:transmembrane transporter activity"/>
    <property type="evidence" value="ECO:0007669"/>
    <property type="project" value="InterPro"/>
</dbReference>
<dbReference type="PANTHER" id="PTHR42781">
    <property type="entry name" value="SPERMIDINE/PUTRESCINE IMPORT ATP-BINDING PROTEIN POTA"/>
    <property type="match status" value="1"/>
</dbReference>
<dbReference type="PANTHER" id="PTHR42781:SF4">
    <property type="entry name" value="SPERMIDINE_PUTRESCINE IMPORT ATP-BINDING PROTEIN POTA"/>
    <property type="match status" value="1"/>
</dbReference>
<dbReference type="InterPro" id="IPR003439">
    <property type="entry name" value="ABC_transporter-like_ATP-bd"/>
</dbReference>
<gene>
    <name evidence="5" type="ORF">FR698_13555</name>
</gene>
<evidence type="ECO:0000256" key="2">
    <source>
        <dbReference type="ARBA" id="ARBA00022741"/>
    </source>
</evidence>
<organism evidence="5 6">
    <name type="scientific">Pelomicrobium methylotrophicum</name>
    <dbReference type="NCBI Taxonomy" id="2602750"/>
    <lineage>
        <taxon>Bacteria</taxon>
        <taxon>Pseudomonadati</taxon>
        <taxon>Pseudomonadota</taxon>
        <taxon>Hydrogenophilia</taxon>
        <taxon>Hydrogenophilia incertae sedis</taxon>
        <taxon>Pelomicrobium</taxon>
    </lineage>
</organism>
<evidence type="ECO:0000313" key="5">
    <source>
        <dbReference type="EMBL" id="TXF10749.1"/>
    </source>
</evidence>
<name>A0A5C7EHG8_9PROT</name>
<dbReference type="InParanoid" id="A0A5C7EHG8"/>
<dbReference type="SUPFAM" id="SSF52540">
    <property type="entry name" value="P-loop containing nucleoside triphosphate hydrolases"/>
    <property type="match status" value="1"/>
</dbReference>
<dbReference type="Pfam" id="PF08402">
    <property type="entry name" value="TOBE_2"/>
    <property type="match status" value="1"/>
</dbReference>
<dbReference type="InterPro" id="IPR013611">
    <property type="entry name" value="Transp-assoc_OB_typ2"/>
</dbReference>
<dbReference type="Pfam" id="PF00005">
    <property type="entry name" value="ABC_tran"/>
    <property type="match status" value="1"/>
</dbReference>
<sequence>MSELGLAVEFRQTGPIPLNAQFHCAPGELVVLVGPSGSGKSTILRCIAGLYRPSWGQVRCDGEVWLDTGRAIVRRPQERSVGFVFQDYALFPHLSAVENVAAALGHLPREQRLSRARQLLKQVHLDGLEFRRPKELSGGQQQRVAVARALAREPKVLLMDEPFSAVDHVTRRKLQRELVQLRRDLRLPIVLVTHDLEEARMLADRMVILQRGTTLAAAAPQELMARPGRVEVARLLGHTNLFHATVIEHRRSQGLTLIRWQDRILEARHDSRFEEGSSVTWLIPPENVILHRRDRPSRGERENPVSGVVDECIPLGEMTTLTMRVEGSEALPLTLSVPTHVARRNCVAPGEAIRVSLLAEGIHLMPPESGADD</sequence>
<accession>A0A5C7EHG8</accession>
<dbReference type="GO" id="GO:0005524">
    <property type="term" value="F:ATP binding"/>
    <property type="evidence" value="ECO:0007669"/>
    <property type="project" value="UniProtKB-KW"/>
</dbReference>
<dbReference type="GO" id="GO:0016887">
    <property type="term" value="F:ATP hydrolysis activity"/>
    <property type="evidence" value="ECO:0007669"/>
    <property type="project" value="InterPro"/>
</dbReference>
<dbReference type="InterPro" id="IPR003593">
    <property type="entry name" value="AAA+_ATPase"/>
</dbReference>
<feature type="domain" description="ABC transporter" evidence="4">
    <location>
        <begin position="1"/>
        <end position="236"/>
    </location>
</feature>
<dbReference type="Gene3D" id="3.40.50.300">
    <property type="entry name" value="P-loop containing nucleotide triphosphate hydrolases"/>
    <property type="match status" value="1"/>
</dbReference>
<dbReference type="RefSeq" id="WP_147800738.1">
    <property type="nucleotide sequence ID" value="NZ_VPFL01000022.1"/>
</dbReference>
<keyword evidence="3 5" id="KW-0067">ATP-binding</keyword>
<dbReference type="OrthoDB" id="9802264at2"/>
<dbReference type="InterPro" id="IPR027417">
    <property type="entry name" value="P-loop_NTPase"/>
</dbReference>
<protein>
    <submittedName>
        <fullName evidence="5">ABC transporter ATP-binding protein</fullName>
    </submittedName>
</protein>
<keyword evidence="2" id="KW-0547">Nucleotide-binding</keyword>
<dbReference type="GO" id="GO:0043190">
    <property type="term" value="C:ATP-binding cassette (ABC) transporter complex"/>
    <property type="evidence" value="ECO:0007669"/>
    <property type="project" value="InterPro"/>
</dbReference>
<dbReference type="PROSITE" id="PS00211">
    <property type="entry name" value="ABC_TRANSPORTER_1"/>
    <property type="match status" value="1"/>
</dbReference>
<keyword evidence="1" id="KW-0813">Transport</keyword>
<comment type="caution">
    <text evidence="5">The sequence shown here is derived from an EMBL/GenBank/DDBJ whole genome shotgun (WGS) entry which is preliminary data.</text>
</comment>
<evidence type="ECO:0000313" key="6">
    <source>
        <dbReference type="Proteomes" id="UP000321201"/>
    </source>
</evidence>